<feature type="transmembrane region" description="Helical" evidence="1">
    <location>
        <begin position="7"/>
        <end position="28"/>
    </location>
</feature>
<organism evidence="2 3">
    <name type="scientific">Sphenostylis stenocarpa</name>
    <dbReference type="NCBI Taxonomy" id="92480"/>
    <lineage>
        <taxon>Eukaryota</taxon>
        <taxon>Viridiplantae</taxon>
        <taxon>Streptophyta</taxon>
        <taxon>Embryophyta</taxon>
        <taxon>Tracheophyta</taxon>
        <taxon>Spermatophyta</taxon>
        <taxon>Magnoliopsida</taxon>
        <taxon>eudicotyledons</taxon>
        <taxon>Gunneridae</taxon>
        <taxon>Pentapetalae</taxon>
        <taxon>rosids</taxon>
        <taxon>fabids</taxon>
        <taxon>Fabales</taxon>
        <taxon>Fabaceae</taxon>
        <taxon>Papilionoideae</taxon>
        <taxon>50 kb inversion clade</taxon>
        <taxon>NPAAA clade</taxon>
        <taxon>indigoferoid/millettioid clade</taxon>
        <taxon>Phaseoleae</taxon>
        <taxon>Sphenostylis</taxon>
    </lineage>
</organism>
<gene>
    <name evidence="2" type="ORF">AYBTSS11_LOCUS27404</name>
</gene>
<name>A0AA86VVY3_9FABA</name>
<dbReference type="AlphaFoldDB" id="A0AA86VVY3"/>
<keyword evidence="3" id="KW-1185">Reference proteome</keyword>
<sequence>MCVMVEAGWLITNTTAGVGVCFSVFGFFEVWVLMKVGNGGRTRWILIRLNESRVPRHGGVWIHGHKFLWLGIDFLFKCSILCVAHSFCAPHSPPRQRLRALSPRLHRGYRNFGFRGTTSLVTLLIILSNQITLRGLLPQFIKF</sequence>
<reference evidence="2" key="1">
    <citation type="submission" date="2023-10" db="EMBL/GenBank/DDBJ databases">
        <authorList>
            <person name="Domelevo Entfellner J.-B."/>
        </authorList>
    </citation>
    <scope>NUCLEOTIDE SEQUENCE</scope>
</reference>
<evidence type="ECO:0000256" key="1">
    <source>
        <dbReference type="SAM" id="Phobius"/>
    </source>
</evidence>
<accession>A0AA86VVY3</accession>
<keyword evidence="1" id="KW-0472">Membrane</keyword>
<evidence type="ECO:0000313" key="3">
    <source>
        <dbReference type="Proteomes" id="UP001189624"/>
    </source>
</evidence>
<protein>
    <submittedName>
        <fullName evidence="2">Uncharacterized protein</fullName>
    </submittedName>
</protein>
<keyword evidence="1" id="KW-0812">Transmembrane</keyword>
<feature type="transmembrane region" description="Helical" evidence="1">
    <location>
        <begin position="112"/>
        <end position="133"/>
    </location>
</feature>
<dbReference type="Proteomes" id="UP001189624">
    <property type="component" value="Chromosome 9"/>
</dbReference>
<proteinExistence type="predicted"/>
<dbReference type="EMBL" id="OY731406">
    <property type="protein sequence ID" value="CAJ1975294.1"/>
    <property type="molecule type" value="Genomic_DNA"/>
</dbReference>
<dbReference type="Gramene" id="rna-AYBTSS11_LOCUS27404">
    <property type="protein sequence ID" value="CAJ1975294.1"/>
    <property type="gene ID" value="gene-AYBTSS11_LOCUS27404"/>
</dbReference>
<keyword evidence="1" id="KW-1133">Transmembrane helix</keyword>
<evidence type="ECO:0000313" key="2">
    <source>
        <dbReference type="EMBL" id="CAJ1975294.1"/>
    </source>
</evidence>